<dbReference type="EMBL" id="BSFE01000001">
    <property type="protein sequence ID" value="GLK51036.1"/>
    <property type="molecule type" value="Genomic_DNA"/>
</dbReference>
<accession>A0A9W6IL85</accession>
<sequence>MRWTGLVLSLAILGLTVSLLFATGFTSSGQLTVRSAPDMQETALVKPVMS</sequence>
<dbReference type="RefSeq" id="WP_271185429.1">
    <property type="nucleotide sequence ID" value="NZ_BSFE01000001.1"/>
</dbReference>
<organism evidence="1 2">
    <name type="scientific">Maricaulis virginensis</name>
    <dbReference type="NCBI Taxonomy" id="144022"/>
    <lineage>
        <taxon>Bacteria</taxon>
        <taxon>Pseudomonadati</taxon>
        <taxon>Pseudomonadota</taxon>
        <taxon>Alphaproteobacteria</taxon>
        <taxon>Maricaulales</taxon>
        <taxon>Maricaulaceae</taxon>
        <taxon>Maricaulis</taxon>
    </lineage>
</organism>
<reference evidence="1" key="2">
    <citation type="submission" date="2023-01" db="EMBL/GenBank/DDBJ databases">
        <authorList>
            <person name="Sun Q."/>
            <person name="Evtushenko L."/>
        </authorList>
    </citation>
    <scope>NUCLEOTIDE SEQUENCE</scope>
    <source>
        <strain evidence="1">VKM B-1513</strain>
    </source>
</reference>
<evidence type="ECO:0000313" key="2">
    <source>
        <dbReference type="Proteomes" id="UP001143486"/>
    </source>
</evidence>
<reference evidence="1" key="1">
    <citation type="journal article" date="2014" name="Int. J. Syst. Evol. Microbiol.">
        <title>Complete genome sequence of Corynebacterium casei LMG S-19264T (=DSM 44701T), isolated from a smear-ripened cheese.</title>
        <authorList>
            <consortium name="US DOE Joint Genome Institute (JGI-PGF)"/>
            <person name="Walter F."/>
            <person name="Albersmeier A."/>
            <person name="Kalinowski J."/>
            <person name="Ruckert C."/>
        </authorList>
    </citation>
    <scope>NUCLEOTIDE SEQUENCE</scope>
    <source>
        <strain evidence="1">VKM B-1513</strain>
    </source>
</reference>
<gene>
    <name evidence="1" type="ORF">GCM10017621_05440</name>
</gene>
<protein>
    <submittedName>
        <fullName evidence="1">Uncharacterized protein</fullName>
    </submittedName>
</protein>
<dbReference type="Proteomes" id="UP001143486">
    <property type="component" value="Unassembled WGS sequence"/>
</dbReference>
<comment type="caution">
    <text evidence="1">The sequence shown here is derived from an EMBL/GenBank/DDBJ whole genome shotgun (WGS) entry which is preliminary data.</text>
</comment>
<dbReference type="AlphaFoldDB" id="A0A9W6IL85"/>
<name>A0A9W6IL85_9PROT</name>
<keyword evidence="2" id="KW-1185">Reference proteome</keyword>
<proteinExistence type="predicted"/>
<evidence type="ECO:0000313" key="1">
    <source>
        <dbReference type="EMBL" id="GLK51036.1"/>
    </source>
</evidence>